<reference evidence="1" key="2">
    <citation type="submission" date="2015-06" db="UniProtKB">
        <authorList>
            <consortium name="EnsemblPlants"/>
        </authorList>
    </citation>
    <scope>IDENTIFICATION</scope>
    <source>
        <strain evidence="1">DM1-3 516 R44</strain>
    </source>
</reference>
<dbReference type="Proteomes" id="UP000011115">
    <property type="component" value="Unassembled WGS sequence"/>
</dbReference>
<dbReference type="STRING" id="4113.M0ZK71"/>
<sequence>MEDMNVDLLFHHGGKWTLKPHLLYDERYVHSLRAFNSNHLNLIDIKEVFENNLGFVLVKQVLVKGPSGNLFLVQDSDGIRILQELLTEAFRVVHVFDVDDNEEIVYAPNIINHSETYHVQCEYGTDAESESDDGLVDPTSDGEYDFDELELIKMQKNKEASEEGSISSLKRKRGMTEEVEQDEEIFDVNSLAPQLTQEGFESDIYAPRQRKYEPFGPTRELESDFVLRPSIIFEELIRNKMRQNQQTRSANRVITFRGDHRGVSEPTDLPYSPTKVTWKGKEVMTSNQLERAREKNVGKLKTKIANGRSQI</sequence>
<reference evidence="2" key="1">
    <citation type="journal article" date="2011" name="Nature">
        <title>Genome sequence and analysis of the tuber crop potato.</title>
        <authorList>
            <consortium name="The Potato Genome Sequencing Consortium"/>
        </authorList>
    </citation>
    <scope>NUCLEOTIDE SEQUENCE [LARGE SCALE GENOMIC DNA]</scope>
    <source>
        <strain evidence="2">cv. DM1-3 516 R44</strain>
    </source>
</reference>
<name>M0ZK71_SOLTU</name>
<dbReference type="PaxDb" id="4113-PGSC0003DMT400002482"/>
<dbReference type="InParanoid" id="M0ZK71"/>
<evidence type="ECO:0000313" key="2">
    <source>
        <dbReference type="Proteomes" id="UP000011115"/>
    </source>
</evidence>
<organism evidence="1 2">
    <name type="scientific">Solanum tuberosum</name>
    <name type="common">Potato</name>
    <dbReference type="NCBI Taxonomy" id="4113"/>
    <lineage>
        <taxon>Eukaryota</taxon>
        <taxon>Viridiplantae</taxon>
        <taxon>Streptophyta</taxon>
        <taxon>Embryophyta</taxon>
        <taxon>Tracheophyta</taxon>
        <taxon>Spermatophyta</taxon>
        <taxon>Magnoliopsida</taxon>
        <taxon>eudicotyledons</taxon>
        <taxon>Gunneridae</taxon>
        <taxon>Pentapetalae</taxon>
        <taxon>asterids</taxon>
        <taxon>lamiids</taxon>
        <taxon>Solanales</taxon>
        <taxon>Solanaceae</taxon>
        <taxon>Solanoideae</taxon>
        <taxon>Solaneae</taxon>
        <taxon>Solanum</taxon>
    </lineage>
</organism>
<dbReference type="HOGENOM" id="CLU_895466_0_0_1"/>
<evidence type="ECO:0000313" key="1">
    <source>
        <dbReference type="EnsemblPlants" id="PGSC0003DMT400002482"/>
    </source>
</evidence>
<keyword evidence="2" id="KW-1185">Reference proteome</keyword>
<accession>M0ZK71</accession>
<dbReference type="AlphaFoldDB" id="M0ZK71"/>
<protein>
    <submittedName>
        <fullName evidence="1">Transposon MuDR mudrA</fullName>
    </submittedName>
</protein>
<dbReference type="Gramene" id="PGSC0003DMT400002482">
    <property type="protein sequence ID" value="PGSC0003DMT400002482"/>
    <property type="gene ID" value="PGSC0003DMG400000945"/>
</dbReference>
<proteinExistence type="predicted"/>
<dbReference type="EnsemblPlants" id="PGSC0003DMT400002482">
    <property type="protein sequence ID" value="PGSC0003DMT400002482"/>
    <property type="gene ID" value="PGSC0003DMG400000945"/>
</dbReference>